<gene>
    <name evidence="1" type="ORF">SAMN05444159_1322</name>
</gene>
<dbReference type="AlphaFoldDB" id="A0A1M6LME5"/>
<evidence type="ECO:0000313" key="1">
    <source>
        <dbReference type="EMBL" id="SHJ72314.1"/>
    </source>
</evidence>
<dbReference type="EMBL" id="LT670844">
    <property type="protein sequence ID" value="SHJ72314.1"/>
    <property type="molecule type" value="Genomic_DNA"/>
</dbReference>
<sequence>MPTGYTYPVVDGKITEFPDFALLCARAFGALIMMRDDPMDASIPDEFEPETKYYDDRLAADMKRLGGVQAMTMADANTAALEVHREALASRSKYLADKEIEAGRLNAMLAHVRAWNPPTPDHAEMKKFMIDQLVMSLPGDYAPAIPALLDGAAWRQQEIDRLADSIVYSQKEIAKEVERARTRTEWVKSLRASLIPSQQGNTP</sequence>
<reference evidence="1 2" key="1">
    <citation type="submission" date="2016-11" db="EMBL/GenBank/DDBJ databases">
        <authorList>
            <person name="Jaros S."/>
            <person name="Januszkiewicz K."/>
            <person name="Wedrychowicz H."/>
        </authorList>
    </citation>
    <scope>NUCLEOTIDE SEQUENCE [LARGE SCALE GENOMIC DNA]</scope>
    <source>
        <strain evidence="1 2">GAS499</strain>
    </source>
</reference>
<evidence type="ECO:0000313" key="2">
    <source>
        <dbReference type="Proteomes" id="UP000189935"/>
    </source>
</evidence>
<proteinExistence type="predicted"/>
<protein>
    <submittedName>
        <fullName evidence="1">Uncharacterized protein</fullName>
    </submittedName>
</protein>
<name>A0A1M6LME5_9BRAD</name>
<dbReference type="RefSeq" id="WP_079537459.1">
    <property type="nucleotide sequence ID" value="NZ_LT670844.1"/>
</dbReference>
<dbReference type="Proteomes" id="UP000189935">
    <property type="component" value="Chromosome I"/>
</dbReference>
<accession>A0A1M6LME5</accession>
<dbReference type="OrthoDB" id="9132854at2"/>
<organism evidence="1 2">
    <name type="scientific">Bradyrhizobium lablabi</name>
    <dbReference type="NCBI Taxonomy" id="722472"/>
    <lineage>
        <taxon>Bacteria</taxon>
        <taxon>Pseudomonadati</taxon>
        <taxon>Pseudomonadota</taxon>
        <taxon>Alphaproteobacteria</taxon>
        <taxon>Hyphomicrobiales</taxon>
        <taxon>Nitrobacteraceae</taxon>
        <taxon>Bradyrhizobium</taxon>
    </lineage>
</organism>